<evidence type="ECO:0000313" key="2">
    <source>
        <dbReference type="Proteomes" id="UP001141552"/>
    </source>
</evidence>
<evidence type="ECO:0000313" key="1">
    <source>
        <dbReference type="EMBL" id="KAJ4837763.1"/>
    </source>
</evidence>
<organism evidence="1 2">
    <name type="scientific">Turnera subulata</name>
    <dbReference type="NCBI Taxonomy" id="218843"/>
    <lineage>
        <taxon>Eukaryota</taxon>
        <taxon>Viridiplantae</taxon>
        <taxon>Streptophyta</taxon>
        <taxon>Embryophyta</taxon>
        <taxon>Tracheophyta</taxon>
        <taxon>Spermatophyta</taxon>
        <taxon>Magnoliopsida</taxon>
        <taxon>eudicotyledons</taxon>
        <taxon>Gunneridae</taxon>
        <taxon>Pentapetalae</taxon>
        <taxon>rosids</taxon>
        <taxon>fabids</taxon>
        <taxon>Malpighiales</taxon>
        <taxon>Passifloraceae</taxon>
        <taxon>Turnera</taxon>
    </lineage>
</organism>
<dbReference type="SUPFAM" id="SSF47954">
    <property type="entry name" value="Cyclin-like"/>
    <property type="match status" value="1"/>
</dbReference>
<dbReference type="Proteomes" id="UP001141552">
    <property type="component" value="Unassembled WGS sequence"/>
</dbReference>
<dbReference type="AlphaFoldDB" id="A0A9Q0JDN6"/>
<proteinExistence type="predicted"/>
<keyword evidence="2" id="KW-1185">Reference proteome</keyword>
<reference evidence="1" key="2">
    <citation type="journal article" date="2023" name="Plants (Basel)">
        <title>Annotation of the Turnera subulata (Passifloraceae) Draft Genome Reveals the S-Locus Evolved after the Divergence of Turneroideae from Passifloroideae in a Stepwise Manner.</title>
        <authorList>
            <person name="Henning P.M."/>
            <person name="Roalson E.H."/>
            <person name="Mir W."/>
            <person name="McCubbin A.G."/>
            <person name="Shore J.S."/>
        </authorList>
    </citation>
    <scope>NUCLEOTIDE SEQUENCE</scope>
    <source>
        <strain evidence="1">F60SS</strain>
    </source>
</reference>
<sequence length="463" mass="52488">FKHPLRGFSLYYHSPVAWLKSTKQTTRFEEHAMERELLSNFVAKKKQRTNCPRRVRSRISPILRSTSFDTSGLDVEVSCDSSSRVTAESCMKKRKLADVEEEPFRRITRSYSRQKEKEKETISRGNEVAEVSETSCVESNSGVDCVVSSNGKEKRSLKLKETTTIIEADDSASVSKSQACPAGNLINDISCEILDNDAVSFVSGVVESCSRSRAETELSDVSAKQQPNTLLHGLEPGDLACTESFAYGDAAVSDYSSSLSDFLEGETSSGELDYFSDFSPSSFLLEDDSGSQFTGDDESSPASRTYSLLLGYRKQFSRSTTTPTKTALLLNLETSSFARFEDEEEQESYERLLQRERRQVFLHDYTEFYASTTDSGDLIRKQRSQMVHWIVEQSTAKELQLETMFLGVSLLDRQRNFYVGSTEYSRHEVVAMEWLVQEVHLRTQEDDLRECVKSLEWLLQYMS</sequence>
<protein>
    <submittedName>
        <fullName evidence="1">Uncharacterized protein</fullName>
    </submittedName>
</protein>
<dbReference type="OrthoDB" id="5590282at2759"/>
<accession>A0A9Q0JDN6</accession>
<feature type="non-terminal residue" evidence="1">
    <location>
        <position position="1"/>
    </location>
</feature>
<name>A0A9Q0JDN6_9ROSI</name>
<gene>
    <name evidence="1" type="ORF">Tsubulata_047143</name>
</gene>
<comment type="caution">
    <text evidence="1">The sequence shown here is derived from an EMBL/GenBank/DDBJ whole genome shotgun (WGS) entry which is preliminary data.</text>
</comment>
<dbReference type="InterPro" id="IPR036915">
    <property type="entry name" value="Cyclin-like_sf"/>
</dbReference>
<reference evidence="1" key="1">
    <citation type="submission" date="2022-02" db="EMBL/GenBank/DDBJ databases">
        <authorList>
            <person name="Henning P.M."/>
            <person name="McCubbin A.G."/>
            <person name="Shore J.S."/>
        </authorList>
    </citation>
    <scope>NUCLEOTIDE SEQUENCE</scope>
    <source>
        <strain evidence="1">F60SS</strain>
        <tissue evidence="1">Leaves</tissue>
    </source>
</reference>
<dbReference type="EMBL" id="JAKUCV010003743">
    <property type="protein sequence ID" value="KAJ4837763.1"/>
    <property type="molecule type" value="Genomic_DNA"/>
</dbReference>